<sequence length="145" mass="15938">MSRHRGIITPLSSPGARLQLTSRDYVKTSGGKEVDTVFHPNAPSSWAEAFQVGRESGKRRKKKRFQSERQFGKTPSDLQLLFCVSWSGDLGPRADAPGRLRSEGEGSSPRGRFSWFGAQVSNTRPAGRTRPTAAFYAAPDGLKDK</sequence>
<feature type="region of interest" description="Disordered" evidence="1">
    <location>
        <begin position="90"/>
        <end position="145"/>
    </location>
</feature>
<gene>
    <name evidence="2" type="ORF">EYF80_059727</name>
</gene>
<comment type="caution">
    <text evidence="2">The sequence shown here is derived from an EMBL/GenBank/DDBJ whole genome shotgun (WGS) entry which is preliminary data.</text>
</comment>
<dbReference type="AlphaFoldDB" id="A0A4Z2EP20"/>
<accession>A0A4Z2EP20</accession>
<keyword evidence="3" id="KW-1185">Reference proteome</keyword>
<evidence type="ECO:0000313" key="2">
    <source>
        <dbReference type="EMBL" id="TNN30122.1"/>
    </source>
</evidence>
<evidence type="ECO:0000313" key="3">
    <source>
        <dbReference type="Proteomes" id="UP000314294"/>
    </source>
</evidence>
<reference evidence="2 3" key="1">
    <citation type="submission" date="2019-03" db="EMBL/GenBank/DDBJ databases">
        <title>First draft genome of Liparis tanakae, snailfish: a comprehensive survey of snailfish specific genes.</title>
        <authorList>
            <person name="Kim W."/>
            <person name="Song I."/>
            <person name="Jeong J.-H."/>
            <person name="Kim D."/>
            <person name="Kim S."/>
            <person name="Ryu S."/>
            <person name="Song J.Y."/>
            <person name="Lee S.K."/>
        </authorList>
    </citation>
    <scope>NUCLEOTIDE SEQUENCE [LARGE SCALE GENOMIC DNA]</scope>
    <source>
        <tissue evidence="2">Muscle</tissue>
    </source>
</reference>
<organism evidence="2 3">
    <name type="scientific">Liparis tanakae</name>
    <name type="common">Tanaka's snailfish</name>
    <dbReference type="NCBI Taxonomy" id="230148"/>
    <lineage>
        <taxon>Eukaryota</taxon>
        <taxon>Metazoa</taxon>
        <taxon>Chordata</taxon>
        <taxon>Craniata</taxon>
        <taxon>Vertebrata</taxon>
        <taxon>Euteleostomi</taxon>
        <taxon>Actinopterygii</taxon>
        <taxon>Neopterygii</taxon>
        <taxon>Teleostei</taxon>
        <taxon>Neoteleostei</taxon>
        <taxon>Acanthomorphata</taxon>
        <taxon>Eupercaria</taxon>
        <taxon>Perciformes</taxon>
        <taxon>Cottioidei</taxon>
        <taxon>Cottales</taxon>
        <taxon>Liparidae</taxon>
        <taxon>Liparis</taxon>
    </lineage>
</organism>
<dbReference type="EMBL" id="SRLO01004834">
    <property type="protein sequence ID" value="TNN30122.1"/>
    <property type="molecule type" value="Genomic_DNA"/>
</dbReference>
<proteinExistence type="predicted"/>
<protein>
    <submittedName>
        <fullName evidence="2">Uncharacterized protein</fullName>
    </submittedName>
</protein>
<feature type="region of interest" description="Disordered" evidence="1">
    <location>
        <begin position="50"/>
        <end position="72"/>
    </location>
</feature>
<evidence type="ECO:0000256" key="1">
    <source>
        <dbReference type="SAM" id="MobiDB-lite"/>
    </source>
</evidence>
<name>A0A4Z2EP20_9TELE</name>
<dbReference type="Proteomes" id="UP000314294">
    <property type="component" value="Unassembled WGS sequence"/>
</dbReference>